<dbReference type="Proteomes" id="UP000237105">
    <property type="component" value="Unassembled WGS sequence"/>
</dbReference>
<dbReference type="AlphaFoldDB" id="A0A2P5D4R8"/>
<reference evidence="3" key="1">
    <citation type="submission" date="2016-06" db="EMBL/GenBank/DDBJ databases">
        <title>Parallel loss of symbiosis genes in relatives of nitrogen-fixing non-legume Parasponia.</title>
        <authorList>
            <person name="Van Velzen R."/>
            <person name="Holmer R."/>
            <person name="Bu F."/>
            <person name="Rutten L."/>
            <person name="Van Zeijl A."/>
            <person name="Liu W."/>
            <person name="Santuari L."/>
            <person name="Cao Q."/>
            <person name="Sharma T."/>
            <person name="Shen D."/>
            <person name="Roswanjaya Y."/>
            <person name="Wardhani T."/>
            <person name="Kalhor M.S."/>
            <person name="Jansen J."/>
            <person name="Van den Hoogen J."/>
            <person name="Gungor B."/>
            <person name="Hartog M."/>
            <person name="Hontelez J."/>
            <person name="Verver J."/>
            <person name="Yang W.-C."/>
            <person name="Schijlen E."/>
            <person name="Repin R."/>
            <person name="Schilthuizen M."/>
            <person name="Schranz E."/>
            <person name="Heidstra R."/>
            <person name="Miyata K."/>
            <person name="Fedorova E."/>
            <person name="Kohlen W."/>
            <person name="Bisseling T."/>
            <person name="Smit S."/>
            <person name="Geurts R."/>
        </authorList>
    </citation>
    <scope>NUCLEOTIDE SEQUENCE [LARGE SCALE GENOMIC DNA]</scope>
    <source>
        <strain evidence="3">cv. WU1-14</strain>
    </source>
</reference>
<dbReference type="EMBL" id="JXTB01000064">
    <property type="protein sequence ID" value="PON68292.1"/>
    <property type="molecule type" value="Genomic_DNA"/>
</dbReference>
<sequence>SIPRELRLRTPNEISDGLRDRAYQSDPSASTTDLKIYPNYKNITYVAPRRVRAKGK</sequence>
<keyword evidence="3" id="KW-1185">Reference proteome</keyword>
<accession>A0A2P5D4R8</accession>
<feature type="region of interest" description="Disordered" evidence="1">
    <location>
        <begin position="1"/>
        <end position="31"/>
    </location>
</feature>
<gene>
    <name evidence="2" type="ORF">PanWU01x14_096120</name>
</gene>
<evidence type="ECO:0000256" key="1">
    <source>
        <dbReference type="SAM" id="MobiDB-lite"/>
    </source>
</evidence>
<proteinExistence type="predicted"/>
<feature type="compositionally biased region" description="Basic and acidic residues" evidence="1">
    <location>
        <begin position="1"/>
        <end position="23"/>
    </location>
</feature>
<evidence type="ECO:0000313" key="2">
    <source>
        <dbReference type="EMBL" id="PON68292.1"/>
    </source>
</evidence>
<feature type="non-terminal residue" evidence="2">
    <location>
        <position position="1"/>
    </location>
</feature>
<comment type="caution">
    <text evidence="2">The sequence shown here is derived from an EMBL/GenBank/DDBJ whole genome shotgun (WGS) entry which is preliminary data.</text>
</comment>
<name>A0A2P5D4R8_PARAD</name>
<organism evidence="2 3">
    <name type="scientific">Parasponia andersonii</name>
    <name type="common">Sponia andersonii</name>
    <dbReference type="NCBI Taxonomy" id="3476"/>
    <lineage>
        <taxon>Eukaryota</taxon>
        <taxon>Viridiplantae</taxon>
        <taxon>Streptophyta</taxon>
        <taxon>Embryophyta</taxon>
        <taxon>Tracheophyta</taxon>
        <taxon>Spermatophyta</taxon>
        <taxon>Magnoliopsida</taxon>
        <taxon>eudicotyledons</taxon>
        <taxon>Gunneridae</taxon>
        <taxon>Pentapetalae</taxon>
        <taxon>rosids</taxon>
        <taxon>fabids</taxon>
        <taxon>Rosales</taxon>
        <taxon>Cannabaceae</taxon>
        <taxon>Parasponia</taxon>
    </lineage>
</organism>
<protein>
    <submittedName>
        <fullName evidence="2">Uncharacterized protein</fullName>
    </submittedName>
</protein>
<evidence type="ECO:0000313" key="3">
    <source>
        <dbReference type="Proteomes" id="UP000237105"/>
    </source>
</evidence>